<evidence type="ECO:0000256" key="1">
    <source>
        <dbReference type="SAM" id="MobiDB-lite"/>
    </source>
</evidence>
<proteinExistence type="predicted"/>
<evidence type="ECO:0008006" key="5">
    <source>
        <dbReference type="Google" id="ProtNLM"/>
    </source>
</evidence>
<name>A0A2A4JM17_HELVI</name>
<dbReference type="EMBL" id="NWSH01001068">
    <property type="protein sequence ID" value="PCG72826.1"/>
    <property type="molecule type" value="Genomic_DNA"/>
</dbReference>
<comment type="caution">
    <text evidence="4">The sequence shown here is derived from an EMBL/GenBank/DDBJ whole genome shotgun (WGS) entry which is preliminary data.</text>
</comment>
<evidence type="ECO:0000313" key="4">
    <source>
        <dbReference type="EMBL" id="PCG72826.1"/>
    </source>
</evidence>
<dbReference type="AlphaFoldDB" id="A0A2A4JM17"/>
<evidence type="ECO:0000313" key="3">
    <source>
        <dbReference type="EMBL" id="PCG72806.1"/>
    </source>
</evidence>
<keyword evidence="2" id="KW-0732">Signal</keyword>
<feature type="region of interest" description="Disordered" evidence="1">
    <location>
        <begin position="46"/>
        <end position="86"/>
    </location>
</feature>
<organism evidence="4">
    <name type="scientific">Heliothis virescens</name>
    <name type="common">Tobacco budworm moth</name>
    <dbReference type="NCBI Taxonomy" id="7102"/>
    <lineage>
        <taxon>Eukaryota</taxon>
        <taxon>Metazoa</taxon>
        <taxon>Ecdysozoa</taxon>
        <taxon>Arthropoda</taxon>
        <taxon>Hexapoda</taxon>
        <taxon>Insecta</taxon>
        <taxon>Pterygota</taxon>
        <taxon>Neoptera</taxon>
        <taxon>Endopterygota</taxon>
        <taxon>Lepidoptera</taxon>
        <taxon>Glossata</taxon>
        <taxon>Ditrysia</taxon>
        <taxon>Noctuoidea</taxon>
        <taxon>Noctuidae</taxon>
        <taxon>Heliothinae</taxon>
        <taxon>Heliothis</taxon>
    </lineage>
</organism>
<reference evidence="4" key="1">
    <citation type="submission" date="2017-09" db="EMBL/GenBank/DDBJ databases">
        <title>Contemporary evolution of a Lepidopteran species, Heliothis virescens, in response to modern agricultural practices.</title>
        <authorList>
            <person name="Fritz M.L."/>
            <person name="Deyonke A.M."/>
            <person name="Papanicolaou A."/>
            <person name="Micinski S."/>
            <person name="Westbrook J."/>
            <person name="Gould F."/>
        </authorList>
    </citation>
    <scope>NUCLEOTIDE SEQUENCE [LARGE SCALE GENOMIC DNA]</scope>
    <source>
        <strain evidence="4">HvINT-</strain>
        <tissue evidence="4">Whole body</tissue>
    </source>
</reference>
<accession>A0A2A4JM17</accession>
<dbReference type="EMBL" id="NWSH01001068">
    <property type="protein sequence ID" value="PCG72806.1"/>
    <property type="molecule type" value="Genomic_DNA"/>
</dbReference>
<feature type="compositionally biased region" description="Pro residues" evidence="1">
    <location>
        <begin position="52"/>
        <end position="62"/>
    </location>
</feature>
<gene>
    <name evidence="3" type="ORF">B5V51_440</name>
    <name evidence="4" type="ORF">B5V51_453</name>
</gene>
<protein>
    <recommendedName>
        <fullName evidence="5">Secreted protein</fullName>
    </recommendedName>
</protein>
<evidence type="ECO:0000256" key="2">
    <source>
        <dbReference type="SAM" id="SignalP"/>
    </source>
</evidence>
<feature type="chain" id="PRO_5013508124" description="Secreted protein" evidence="2">
    <location>
        <begin position="22"/>
        <end position="86"/>
    </location>
</feature>
<feature type="signal peptide" evidence="2">
    <location>
        <begin position="1"/>
        <end position="21"/>
    </location>
</feature>
<sequence length="86" mass="9255">MNRLFYLMVFAICLAANCVLAAPGAPVPAASTNIFGSSLHASNRVVRQAPDFQPPPPPPPPEMFMNNFSRKRREAKGGGSMPTRKG</sequence>